<dbReference type="GO" id="GO:0034213">
    <property type="term" value="P:quinolinate catabolic process"/>
    <property type="evidence" value="ECO:0007669"/>
    <property type="project" value="TreeGrafter"/>
</dbReference>
<dbReference type="Gene3D" id="3.20.20.70">
    <property type="entry name" value="Aldolase class I"/>
    <property type="match status" value="1"/>
</dbReference>
<dbReference type="GO" id="GO:0005737">
    <property type="term" value="C:cytoplasm"/>
    <property type="evidence" value="ECO:0007669"/>
    <property type="project" value="TreeGrafter"/>
</dbReference>
<dbReference type="FunFam" id="3.20.20.70:FF:000030">
    <property type="entry name" value="Nicotinate-nucleotide pyrophosphorylase, carboxylating"/>
    <property type="match status" value="1"/>
</dbReference>
<evidence type="ECO:0000256" key="2">
    <source>
        <dbReference type="ARBA" id="ARBA00019205"/>
    </source>
</evidence>
<evidence type="ECO:0000259" key="6">
    <source>
        <dbReference type="Pfam" id="PF02749"/>
    </source>
</evidence>
<name>A0A1J5QBI8_9ZZZZ</name>
<keyword evidence="4 7" id="KW-0808">Transferase</keyword>
<dbReference type="NCBIfam" id="TIGR01334">
    <property type="entry name" value="modD"/>
    <property type="match status" value="1"/>
</dbReference>
<evidence type="ECO:0000256" key="3">
    <source>
        <dbReference type="ARBA" id="ARBA00022676"/>
    </source>
</evidence>
<accession>A0A1J5QBI8</accession>
<dbReference type="PANTHER" id="PTHR32179">
    <property type="entry name" value="NICOTINATE-NUCLEOTIDE PYROPHOSPHORYLASE [CARBOXYLATING]"/>
    <property type="match status" value="1"/>
</dbReference>
<dbReference type="InterPro" id="IPR006242">
    <property type="entry name" value="ModD"/>
</dbReference>
<feature type="domain" description="Quinolinate phosphoribosyl transferase C-terminal" evidence="5">
    <location>
        <begin position="106"/>
        <end position="273"/>
    </location>
</feature>
<dbReference type="PIRSF" id="PIRSF006250">
    <property type="entry name" value="NadC_ModD"/>
    <property type="match status" value="1"/>
</dbReference>
<dbReference type="InterPro" id="IPR037128">
    <property type="entry name" value="Quinolinate_PRibosylTase_N_sf"/>
</dbReference>
<dbReference type="Gene3D" id="3.90.1170.20">
    <property type="entry name" value="Quinolinate phosphoribosyl transferase, N-terminal domain"/>
    <property type="match status" value="1"/>
</dbReference>
<evidence type="ECO:0000256" key="1">
    <source>
        <dbReference type="ARBA" id="ARBA00009400"/>
    </source>
</evidence>
<gene>
    <name evidence="7" type="primary">nadC_12</name>
    <name evidence="7" type="ORF">GALL_371970</name>
</gene>
<dbReference type="InterPro" id="IPR027277">
    <property type="entry name" value="NadC/ModD"/>
</dbReference>
<comment type="caution">
    <text evidence="7">The sequence shown here is derived from an EMBL/GenBank/DDBJ whole genome shotgun (WGS) entry which is preliminary data.</text>
</comment>
<proteinExistence type="inferred from homology"/>
<sequence>MILISDEDLERFLREDVPYGDLTTRSLGLNGRRARISFRAGAEMVAACPEEAGRLLRRLGCGVEDSLASGARVAAGTLLLAGEGPAEAAFAAWKVAQTLMEYASGIATAAAGIVAAARAVQPGVVVACTRKACPGTRAVAVKAILAGGAVPHRLGLSDTLLLFPEHLAVLADQPLEAAIARLKAACPEKKVVVEVTSVAAAEAAARHGADVVQLEKFPPDQVAEVVRRLAGTTALVAAAGGVNAGNAAAYAAAGARILVTSAPYAARPLDVKVAFQPGAPS</sequence>
<dbReference type="InterPro" id="IPR036068">
    <property type="entry name" value="Nicotinate_pribotase-like_C"/>
</dbReference>
<dbReference type="GO" id="GO:0004514">
    <property type="term" value="F:nicotinate-nucleotide diphosphorylase (carboxylating) activity"/>
    <property type="evidence" value="ECO:0007669"/>
    <property type="project" value="InterPro"/>
</dbReference>
<dbReference type="InterPro" id="IPR022412">
    <property type="entry name" value="Quinolinate_PRibosylTrfase_N"/>
</dbReference>
<evidence type="ECO:0000259" key="5">
    <source>
        <dbReference type="Pfam" id="PF01729"/>
    </source>
</evidence>
<dbReference type="SUPFAM" id="SSF51690">
    <property type="entry name" value="Nicotinate/Quinolinate PRTase C-terminal domain-like"/>
    <property type="match status" value="1"/>
</dbReference>
<organism evidence="7">
    <name type="scientific">mine drainage metagenome</name>
    <dbReference type="NCBI Taxonomy" id="410659"/>
    <lineage>
        <taxon>unclassified sequences</taxon>
        <taxon>metagenomes</taxon>
        <taxon>ecological metagenomes</taxon>
    </lineage>
</organism>
<dbReference type="InterPro" id="IPR002638">
    <property type="entry name" value="Quinolinate_PRibosylTrfase_C"/>
</dbReference>
<comment type="similarity">
    <text evidence="1">Belongs to the NadC/ModD family.</text>
</comment>
<evidence type="ECO:0000313" key="7">
    <source>
        <dbReference type="EMBL" id="OIQ81038.1"/>
    </source>
</evidence>
<evidence type="ECO:0000256" key="4">
    <source>
        <dbReference type="ARBA" id="ARBA00022679"/>
    </source>
</evidence>
<dbReference type="PANTHER" id="PTHR32179:SF4">
    <property type="entry name" value="PYROPHOSPHORYLASE MODD-RELATED"/>
    <property type="match status" value="1"/>
</dbReference>
<dbReference type="InterPro" id="IPR013785">
    <property type="entry name" value="Aldolase_TIM"/>
</dbReference>
<dbReference type="AlphaFoldDB" id="A0A1J5QBI8"/>
<dbReference type="GO" id="GO:0009435">
    <property type="term" value="P:NAD+ biosynthetic process"/>
    <property type="evidence" value="ECO:0007669"/>
    <property type="project" value="InterPro"/>
</dbReference>
<keyword evidence="3 7" id="KW-0328">Glycosyltransferase</keyword>
<dbReference type="EMBL" id="MLJW01000978">
    <property type="protein sequence ID" value="OIQ81038.1"/>
    <property type="molecule type" value="Genomic_DNA"/>
</dbReference>
<feature type="domain" description="Quinolinate phosphoribosyl transferase N-terminal" evidence="6">
    <location>
        <begin position="21"/>
        <end position="104"/>
    </location>
</feature>
<reference evidence="7" key="1">
    <citation type="submission" date="2016-10" db="EMBL/GenBank/DDBJ databases">
        <title>Sequence of Gallionella enrichment culture.</title>
        <authorList>
            <person name="Poehlein A."/>
            <person name="Muehling M."/>
            <person name="Daniel R."/>
        </authorList>
    </citation>
    <scope>NUCLEOTIDE SEQUENCE</scope>
</reference>
<dbReference type="SUPFAM" id="SSF54675">
    <property type="entry name" value="Nicotinate/Quinolinate PRTase N-terminal domain-like"/>
    <property type="match status" value="1"/>
</dbReference>
<protein>
    <recommendedName>
        <fullName evidence="2">Putative pyrophosphorylase ModD</fullName>
    </recommendedName>
</protein>
<dbReference type="Pfam" id="PF01729">
    <property type="entry name" value="QRPTase_C"/>
    <property type="match status" value="1"/>
</dbReference>
<dbReference type="Pfam" id="PF02749">
    <property type="entry name" value="QRPTase_N"/>
    <property type="match status" value="1"/>
</dbReference>